<dbReference type="AlphaFoldDB" id="A0A3N4HL36"/>
<gene>
    <name evidence="2" type="ORF">BJ508DRAFT_334663</name>
</gene>
<evidence type="ECO:0000313" key="2">
    <source>
        <dbReference type="EMBL" id="RPA72831.1"/>
    </source>
</evidence>
<keyword evidence="1" id="KW-0732">Signal</keyword>
<evidence type="ECO:0000313" key="3">
    <source>
        <dbReference type="Proteomes" id="UP000275078"/>
    </source>
</evidence>
<organism evidence="2 3">
    <name type="scientific">Ascobolus immersus RN42</name>
    <dbReference type="NCBI Taxonomy" id="1160509"/>
    <lineage>
        <taxon>Eukaryota</taxon>
        <taxon>Fungi</taxon>
        <taxon>Dikarya</taxon>
        <taxon>Ascomycota</taxon>
        <taxon>Pezizomycotina</taxon>
        <taxon>Pezizomycetes</taxon>
        <taxon>Pezizales</taxon>
        <taxon>Ascobolaceae</taxon>
        <taxon>Ascobolus</taxon>
    </lineage>
</organism>
<protein>
    <recommendedName>
        <fullName evidence="4">Lysine-specific metallo-endopeptidase domain-containing protein</fullName>
    </recommendedName>
</protein>
<name>A0A3N4HL36_ASCIM</name>
<evidence type="ECO:0008006" key="4">
    <source>
        <dbReference type="Google" id="ProtNLM"/>
    </source>
</evidence>
<feature type="chain" id="PRO_5018269273" description="Lysine-specific metallo-endopeptidase domain-containing protein" evidence="1">
    <location>
        <begin position="30"/>
        <end position="314"/>
    </location>
</feature>
<dbReference type="EMBL" id="ML119844">
    <property type="protein sequence ID" value="RPA72831.1"/>
    <property type="molecule type" value="Genomic_DNA"/>
</dbReference>
<accession>A0A3N4HL36</accession>
<proteinExistence type="predicted"/>
<evidence type="ECO:0000256" key="1">
    <source>
        <dbReference type="SAM" id="SignalP"/>
    </source>
</evidence>
<feature type="signal peptide" evidence="1">
    <location>
        <begin position="1"/>
        <end position="29"/>
    </location>
</feature>
<keyword evidence="3" id="KW-1185">Reference proteome</keyword>
<reference evidence="2 3" key="1">
    <citation type="journal article" date="2018" name="Nat. Ecol. Evol.">
        <title>Pezizomycetes genomes reveal the molecular basis of ectomycorrhizal truffle lifestyle.</title>
        <authorList>
            <person name="Murat C."/>
            <person name="Payen T."/>
            <person name="Noel B."/>
            <person name="Kuo A."/>
            <person name="Morin E."/>
            <person name="Chen J."/>
            <person name="Kohler A."/>
            <person name="Krizsan K."/>
            <person name="Balestrini R."/>
            <person name="Da Silva C."/>
            <person name="Montanini B."/>
            <person name="Hainaut M."/>
            <person name="Levati E."/>
            <person name="Barry K.W."/>
            <person name="Belfiori B."/>
            <person name="Cichocki N."/>
            <person name="Clum A."/>
            <person name="Dockter R.B."/>
            <person name="Fauchery L."/>
            <person name="Guy J."/>
            <person name="Iotti M."/>
            <person name="Le Tacon F."/>
            <person name="Lindquist E.A."/>
            <person name="Lipzen A."/>
            <person name="Malagnac F."/>
            <person name="Mello A."/>
            <person name="Molinier V."/>
            <person name="Miyauchi S."/>
            <person name="Poulain J."/>
            <person name="Riccioni C."/>
            <person name="Rubini A."/>
            <person name="Sitrit Y."/>
            <person name="Splivallo R."/>
            <person name="Traeger S."/>
            <person name="Wang M."/>
            <person name="Zifcakova L."/>
            <person name="Wipf D."/>
            <person name="Zambonelli A."/>
            <person name="Paolocci F."/>
            <person name="Nowrousian M."/>
            <person name="Ottonello S."/>
            <person name="Baldrian P."/>
            <person name="Spatafora J.W."/>
            <person name="Henrissat B."/>
            <person name="Nagy L.G."/>
            <person name="Aury J.M."/>
            <person name="Wincker P."/>
            <person name="Grigoriev I.V."/>
            <person name="Bonfante P."/>
            <person name="Martin F.M."/>
        </authorList>
    </citation>
    <scope>NUCLEOTIDE SEQUENCE [LARGE SCALE GENOMIC DNA]</scope>
    <source>
        <strain evidence="2 3">RN42</strain>
    </source>
</reference>
<dbReference type="Proteomes" id="UP000275078">
    <property type="component" value="Unassembled WGS sequence"/>
</dbReference>
<sequence length="314" mass="35448">MHIQVPNQYSQPCASFLFLLLSITSIASCSTIPRLHAKRDDTGFFHTYQLITKENSDRKNCTELFEEKTIRGYGTQEVNGLLEGDDLQQKVEQVLADIDKYCEKKEFSTRKSLAELAASKPANYFDESRPEFTEFGYVIPESREKGSEIYIELMCETSGGSPPTRDANGLKRWHSNLHAPQCEDFDVFEQSCQLQNRVAKAHTHICPAAGKYQKYETSDKTLFSTAVDKLKGILGKEFCWYRRYVFAALIAKECSAEMIGPDGKKVERAGGIVRFAAWVNQAEGSTDKPKFSLVYVIDGKLYNSCEDKGGCEKE</sequence>